<evidence type="ECO:0000256" key="6">
    <source>
        <dbReference type="ARBA" id="ARBA00023136"/>
    </source>
</evidence>
<organism evidence="9 10">
    <name type="scientific">Domibacillus aminovorans</name>
    <dbReference type="NCBI Taxonomy" id="29332"/>
    <lineage>
        <taxon>Bacteria</taxon>
        <taxon>Bacillati</taxon>
        <taxon>Bacillota</taxon>
        <taxon>Bacilli</taxon>
        <taxon>Bacillales</taxon>
        <taxon>Bacillaceae</taxon>
        <taxon>Domibacillus</taxon>
    </lineage>
</organism>
<keyword evidence="4 7" id="KW-0812">Transmembrane</keyword>
<feature type="transmembrane region" description="Helical" evidence="7">
    <location>
        <begin position="326"/>
        <end position="349"/>
    </location>
</feature>
<dbReference type="InterPro" id="IPR036259">
    <property type="entry name" value="MFS_trans_sf"/>
</dbReference>
<evidence type="ECO:0000256" key="7">
    <source>
        <dbReference type="SAM" id="Phobius"/>
    </source>
</evidence>
<dbReference type="PANTHER" id="PTHR23517">
    <property type="entry name" value="RESISTANCE PROTEIN MDTM, PUTATIVE-RELATED-RELATED"/>
    <property type="match status" value="1"/>
</dbReference>
<proteinExistence type="predicted"/>
<dbReference type="InterPro" id="IPR020846">
    <property type="entry name" value="MFS_dom"/>
</dbReference>
<feature type="transmembrane region" description="Helical" evidence="7">
    <location>
        <begin position="126"/>
        <end position="147"/>
    </location>
</feature>
<dbReference type="EMBL" id="LQWZ01000038">
    <property type="protein sequence ID" value="OAH52574.1"/>
    <property type="molecule type" value="Genomic_DNA"/>
</dbReference>
<evidence type="ECO:0000256" key="5">
    <source>
        <dbReference type="ARBA" id="ARBA00022989"/>
    </source>
</evidence>
<dbReference type="InterPro" id="IPR011701">
    <property type="entry name" value="MFS"/>
</dbReference>
<dbReference type="Proteomes" id="UP000077271">
    <property type="component" value="Unassembled WGS sequence"/>
</dbReference>
<dbReference type="Pfam" id="PF07690">
    <property type="entry name" value="MFS_1"/>
    <property type="match status" value="2"/>
</dbReference>
<keyword evidence="5 7" id="KW-1133">Transmembrane helix</keyword>
<comment type="subcellular location">
    <subcellularLocation>
        <location evidence="1">Cell membrane</location>
        <topology evidence="1">Multi-pass membrane protein</topology>
    </subcellularLocation>
</comment>
<feature type="transmembrane region" description="Helical" evidence="7">
    <location>
        <begin position="35"/>
        <end position="58"/>
    </location>
</feature>
<feature type="transmembrane region" description="Helical" evidence="7">
    <location>
        <begin position="290"/>
        <end position="314"/>
    </location>
</feature>
<reference evidence="9 10" key="1">
    <citation type="submission" date="2016-01" db="EMBL/GenBank/DDBJ databases">
        <title>Investigation of taxonomic status of Bacillus aminovorans.</title>
        <authorList>
            <person name="Verma A."/>
            <person name="Pal Y."/>
            <person name="Krishnamurthi S."/>
        </authorList>
    </citation>
    <scope>NUCLEOTIDE SEQUENCE [LARGE SCALE GENOMIC DNA]</scope>
    <source>
        <strain evidence="9 10">DSM 4337</strain>
    </source>
</reference>
<evidence type="ECO:0000256" key="2">
    <source>
        <dbReference type="ARBA" id="ARBA00022448"/>
    </source>
</evidence>
<protein>
    <submittedName>
        <fullName evidence="9">Multidrug transporter</fullName>
    </submittedName>
</protein>
<dbReference type="SUPFAM" id="SSF103473">
    <property type="entry name" value="MFS general substrate transporter"/>
    <property type="match status" value="1"/>
</dbReference>
<feature type="transmembrane region" description="Helical" evidence="7">
    <location>
        <begin position="96"/>
        <end position="114"/>
    </location>
</feature>
<dbReference type="PANTHER" id="PTHR23517:SF3">
    <property type="entry name" value="INTEGRAL MEMBRANE TRANSPORT PROTEIN"/>
    <property type="match status" value="1"/>
</dbReference>
<keyword evidence="6 7" id="KW-0472">Membrane</keyword>
<feature type="transmembrane region" description="Helical" evidence="7">
    <location>
        <begin position="355"/>
        <end position="372"/>
    </location>
</feature>
<gene>
    <name evidence="9" type="ORF">AWH48_14335</name>
</gene>
<dbReference type="CDD" id="cd17325">
    <property type="entry name" value="MFS_MdtG_SLC18_like"/>
    <property type="match status" value="1"/>
</dbReference>
<dbReference type="OrthoDB" id="9793283at2"/>
<keyword evidence="2" id="KW-0813">Transport</keyword>
<dbReference type="GO" id="GO:0005886">
    <property type="term" value="C:plasma membrane"/>
    <property type="evidence" value="ECO:0007669"/>
    <property type="project" value="UniProtKB-SubCell"/>
</dbReference>
<accession>A0A177KHF8</accession>
<evidence type="ECO:0000313" key="10">
    <source>
        <dbReference type="Proteomes" id="UP000077271"/>
    </source>
</evidence>
<feature type="transmembrane region" description="Helical" evidence="7">
    <location>
        <begin position="159"/>
        <end position="181"/>
    </location>
</feature>
<name>A0A177KHF8_9BACI</name>
<sequence length="376" mass="40234">MRKFVYLIIFFSFFDLFTQLPIMSPFAESLGATPFLTGLVVGMYSFSNTIGNLFSGFLTDKKGPFLVLVTGLLATGAALLFYQTATDAWSLLTIRFVHGLLAGFITPAAFTYLANITAKEKKGKGAAISGAFVGLAAIIGPAFSGIVASRTSETTVLSVTAGAMLLLGILALFFLRTPVALNSPLKQKEEKMAQSLFQNMDVLKSFTGAFLLMFSQGVLAYMLPLKVMRLGYDAQTSGLLLSTFGIVAILVFLLPINSLFDRLRPELTFSFGIATMGASLLLISQSESAAFLYTLMGLYGVGFAFLFPSINSLLIGAVEPAHRGKAYGYFYAFFSLGVVAGSTVIGVLSLSPANGFLFTGLLLISAGAFVFLRRNK</sequence>
<dbReference type="AlphaFoldDB" id="A0A177KHF8"/>
<evidence type="ECO:0000256" key="4">
    <source>
        <dbReference type="ARBA" id="ARBA00022692"/>
    </source>
</evidence>
<feature type="transmembrane region" description="Helical" evidence="7">
    <location>
        <begin position="5"/>
        <end position="23"/>
    </location>
</feature>
<keyword evidence="3" id="KW-1003">Cell membrane</keyword>
<feature type="transmembrane region" description="Helical" evidence="7">
    <location>
        <begin position="238"/>
        <end position="260"/>
    </location>
</feature>
<feature type="domain" description="Major facilitator superfamily (MFS) profile" evidence="8">
    <location>
        <begin position="1"/>
        <end position="376"/>
    </location>
</feature>
<evidence type="ECO:0000313" key="9">
    <source>
        <dbReference type="EMBL" id="OAH52574.1"/>
    </source>
</evidence>
<feature type="transmembrane region" description="Helical" evidence="7">
    <location>
        <begin position="202"/>
        <end position="223"/>
    </location>
</feature>
<feature type="transmembrane region" description="Helical" evidence="7">
    <location>
        <begin position="267"/>
        <end position="284"/>
    </location>
</feature>
<evidence type="ECO:0000256" key="1">
    <source>
        <dbReference type="ARBA" id="ARBA00004651"/>
    </source>
</evidence>
<dbReference type="PROSITE" id="PS50850">
    <property type="entry name" value="MFS"/>
    <property type="match status" value="1"/>
</dbReference>
<evidence type="ECO:0000256" key="3">
    <source>
        <dbReference type="ARBA" id="ARBA00022475"/>
    </source>
</evidence>
<evidence type="ECO:0000259" key="8">
    <source>
        <dbReference type="PROSITE" id="PS50850"/>
    </source>
</evidence>
<feature type="transmembrane region" description="Helical" evidence="7">
    <location>
        <begin position="65"/>
        <end position="84"/>
    </location>
</feature>
<dbReference type="InterPro" id="IPR050171">
    <property type="entry name" value="MFS_Transporters"/>
</dbReference>
<dbReference type="Gene3D" id="1.20.1250.20">
    <property type="entry name" value="MFS general substrate transporter like domains"/>
    <property type="match status" value="1"/>
</dbReference>
<dbReference type="GO" id="GO:0022857">
    <property type="term" value="F:transmembrane transporter activity"/>
    <property type="evidence" value="ECO:0007669"/>
    <property type="project" value="InterPro"/>
</dbReference>
<comment type="caution">
    <text evidence="9">The sequence shown here is derived from an EMBL/GenBank/DDBJ whole genome shotgun (WGS) entry which is preliminary data.</text>
</comment>